<dbReference type="OrthoDB" id="4726955at2"/>
<proteinExistence type="predicted"/>
<organism evidence="3 4">
    <name type="scientific">Rubripirellula obstinata</name>
    <dbReference type="NCBI Taxonomy" id="406547"/>
    <lineage>
        <taxon>Bacteria</taxon>
        <taxon>Pseudomonadati</taxon>
        <taxon>Planctomycetota</taxon>
        <taxon>Planctomycetia</taxon>
        <taxon>Pirellulales</taxon>
        <taxon>Pirellulaceae</taxon>
        <taxon>Rubripirellula</taxon>
    </lineage>
</organism>
<dbReference type="RefSeq" id="WP_068258432.1">
    <property type="nucleotide sequence ID" value="NZ_LWSK01000005.1"/>
</dbReference>
<evidence type="ECO:0000313" key="3">
    <source>
        <dbReference type="EMBL" id="KAA1261731.1"/>
    </source>
</evidence>
<gene>
    <name evidence="3" type="ORF">LF1_42910</name>
</gene>
<dbReference type="SMART" id="SM00564">
    <property type="entry name" value="PQQ"/>
    <property type="match status" value="5"/>
</dbReference>
<dbReference type="Proteomes" id="UP000322699">
    <property type="component" value="Unassembled WGS sequence"/>
</dbReference>
<dbReference type="Pfam" id="PF13360">
    <property type="entry name" value="PQQ_2"/>
    <property type="match status" value="1"/>
</dbReference>
<dbReference type="SUPFAM" id="SSF50998">
    <property type="entry name" value="Quinoprotein alcohol dehydrogenase-like"/>
    <property type="match status" value="1"/>
</dbReference>
<feature type="chain" id="PRO_5022752437" evidence="1">
    <location>
        <begin position="33"/>
        <end position="453"/>
    </location>
</feature>
<protein>
    <submittedName>
        <fullName evidence="3">Outer membrane biogenesis protein BamB</fullName>
    </submittedName>
</protein>
<dbReference type="PANTHER" id="PTHR34512">
    <property type="entry name" value="CELL SURFACE PROTEIN"/>
    <property type="match status" value="1"/>
</dbReference>
<evidence type="ECO:0000313" key="4">
    <source>
        <dbReference type="Proteomes" id="UP000322699"/>
    </source>
</evidence>
<dbReference type="EMBL" id="VRLW01000001">
    <property type="protein sequence ID" value="KAA1261731.1"/>
    <property type="molecule type" value="Genomic_DNA"/>
</dbReference>
<feature type="domain" description="Pyrrolo-quinoline quinone repeat" evidence="2">
    <location>
        <begin position="103"/>
        <end position="357"/>
    </location>
</feature>
<dbReference type="PANTHER" id="PTHR34512:SF30">
    <property type="entry name" value="OUTER MEMBRANE PROTEIN ASSEMBLY FACTOR BAMB"/>
    <property type="match status" value="1"/>
</dbReference>
<dbReference type="InterPro" id="IPR018391">
    <property type="entry name" value="PQQ_b-propeller_rpt"/>
</dbReference>
<sequence length="453" mass="50180" precursor="true">MQKASTPRFPASIRLCVSLSIACCFFVTSTHAEDWPQWRGVNRDATIDDSGIVDSFDQRIVPRKWSVELGGGYSGPTVADGRVYVTDRGPTPAPDELTPPEIERVLCFDASDGSLIWSHQYDSVYQIDYRAGPRASVTVHAGKAIAVGAMGHLHCFDAKTGDILWKHDLADQYDIRMPFWGIAAAPLVVDGLVIQIAGGKKDDCVMAFDLETGVRKWNAIDERAGYSSPILIEQAGQQVVVCWTGESVSALDPKTGNVHWRIEMLPRNMPIGVPTPVFDGQHLLVSSFYDGTMLIRVHPDQLSAEKMWHRIGVDEKNTDALHCMISGPIIKGDHVYGVDSYGELRCLELKTGDRVWESDKAVPRARWATVHIIQLKGESENREIMMNDRGHLILATLSPDGYQEHSRAALIKPTRQQLRRRGGVAWAHPAIADGMIYIRSDTELVCASITDPE</sequence>
<comment type="caution">
    <text evidence="3">The sequence shown here is derived from an EMBL/GenBank/DDBJ whole genome shotgun (WGS) entry which is preliminary data.</text>
</comment>
<dbReference type="InterPro" id="IPR015943">
    <property type="entry name" value="WD40/YVTN_repeat-like_dom_sf"/>
</dbReference>
<keyword evidence="1" id="KW-0732">Signal</keyword>
<keyword evidence="4" id="KW-1185">Reference proteome</keyword>
<dbReference type="InterPro" id="IPR011047">
    <property type="entry name" value="Quinoprotein_ADH-like_sf"/>
</dbReference>
<dbReference type="AlphaFoldDB" id="A0A5B1CN60"/>
<evidence type="ECO:0000256" key="1">
    <source>
        <dbReference type="SAM" id="SignalP"/>
    </source>
</evidence>
<evidence type="ECO:0000259" key="2">
    <source>
        <dbReference type="Pfam" id="PF13360"/>
    </source>
</evidence>
<name>A0A5B1CN60_9BACT</name>
<dbReference type="InterPro" id="IPR002372">
    <property type="entry name" value="PQQ_rpt_dom"/>
</dbReference>
<feature type="signal peptide" evidence="1">
    <location>
        <begin position="1"/>
        <end position="32"/>
    </location>
</feature>
<dbReference type="Gene3D" id="2.130.10.10">
    <property type="entry name" value="YVTN repeat-like/Quinoprotein amine dehydrogenase"/>
    <property type="match status" value="1"/>
</dbReference>
<reference evidence="3 4" key="1">
    <citation type="submission" date="2019-08" db="EMBL/GenBank/DDBJ databases">
        <title>Deep-cultivation of Planctomycetes and their phenomic and genomic characterization uncovers novel biology.</title>
        <authorList>
            <person name="Wiegand S."/>
            <person name="Jogler M."/>
            <person name="Boedeker C."/>
            <person name="Pinto D."/>
            <person name="Vollmers J."/>
            <person name="Rivas-Marin E."/>
            <person name="Kohn T."/>
            <person name="Peeters S.H."/>
            <person name="Heuer A."/>
            <person name="Rast P."/>
            <person name="Oberbeckmann S."/>
            <person name="Bunk B."/>
            <person name="Jeske O."/>
            <person name="Meyerdierks A."/>
            <person name="Storesund J.E."/>
            <person name="Kallscheuer N."/>
            <person name="Luecker S."/>
            <person name="Lage O.M."/>
            <person name="Pohl T."/>
            <person name="Merkel B.J."/>
            <person name="Hornburger P."/>
            <person name="Mueller R.-W."/>
            <person name="Bruemmer F."/>
            <person name="Labrenz M."/>
            <person name="Spormann A.M."/>
            <person name="Op Den Camp H."/>
            <person name="Overmann J."/>
            <person name="Amann R."/>
            <person name="Jetten M.S.M."/>
            <person name="Mascher T."/>
            <person name="Medema M.H."/>
            <person name="Devos D.P."/>
            <person name="Kaster A.-K."/>
            <person name="Ovreas L."/>
            <person name="Rohde M."/>
            <person name="Galperin M.Y."/>
            <person name="Jogler C."/>
        </authorList>
    </citation>
    <scope>NUCLEOTIDE SEQUENCE [LARGE SCALE GENOMIC DNA]</scope>
    <source>
        <strain evidence="3 4">LF1</strain>
    </source>
</reference>
<accession>A0A5B1CN60</accession>